<evidence type="ECO:0000256" key="1">
    <source>
        <dbReference type="SAM" id="SignalP"/>
    </source>
</evidence>
<feature type="chain" id="PRO_5014805070" evidence="1">
    <location>
        <begin position="19"/>
        <end position="70"/>
    </location>
</feature>
<reference evidence="2" key="1">
    <citation type="submission" date="2018-01" db="EMBL/GenBank/DDBJ databases">
        <title>An insight into the sialome of Amazonian anophelines.</title>
        <authorList>
            <person name="Ribeiro J.M."/>
            <person name="Scarpassa V."/>
            <person name="Calvo E."/>
        </authorList>
    </citation>
    <scope>NUCLEOTIDE SEQUENCE</scope>
    <source>
        <tissue evidence="2">Salivary glands</tissue>
    </source>
</reference>
<accession>A0A2M4B7T9</accession>
<dbReference type="AlphaFoldDB" id="A0A2M4B7T9"/>
<sequence>MGVLFASSLLGWLDCVYSCENSSRNRTRMSLRSSAYSGLLVMHNMCSIMIFLHTRSPESGEFSDSGRTTH</sequence>
<evidence type="ECO:0000313" key="2">
    <source>
        <dbReference type="EMBL" id="MBW49106.1"/>
    </source>
</evidence>
<name>A0A2M4B7T9_9DIPT</name>
<proteinExistence type="predicted"/>
<organism evidence="2">
    <name type="scientific">Anopheles triannulatus</name>
    <dbReference type="NCBI Taxonomy" id="58253"/>
    <lineage>
        <taxon>Eukaryota</taxon>
        <taxon>Metazoa</taxon>
        <taxon>Ecdysozoa</taxon>
        <taxon>Arthropoda</taxon>
        <taxon>Hexapoda</taxon>
        <taxon>Insecta</taxon>
        <taxon>Pterygota</taxon>
        <taxon>Neoptera</taxon>
        <taxon>Endopterygota</taxon>
        <taxon>Diptera</taxon>
        <taxon>Nematocera</taxon>
        <taxon>Culicoidea</taxon>
        <taxon>Culicidae</taxon>
        <taxon>Anophelinae</taxon>
        <taxon>Anopheles</taxon>
    </lineage>
</organism>
<dbReference type="EMBL" id="GGFK01015785">
    <property type="protein sequence ID" value="MBW49106.1"/>
    <property type="molecule type" value="Transcribed_RNA"/>
</dbReference>
<protein>
    <submittedName>
        <fullName evidence="2">Putative secreted protein</fullName>
    </submittedName>
</protein>
<feature type="signal peptide" evidence="1">
    <location>
        <begin position="1"/>
        <end position="18"/>
    </location>
</feature>
<keyword evidence="1" id="KW-0732">Signal</keyword>